<dbReference type="SMART" id="SM00385">
    <property type="entry name" value="CYCLIN"/>
    <property type="match status" value="1"/>
</dbReference>
<evidence type="ECO:0000256" key="3">
    <source>
        <dbReference type="RuleBase" id="RU000383"/>
    </source>
</evidence>
<dbReference type="EMBL" id="UFAJ01000042">
    <property type="protein sequence ID" value="SSD58735.1"/>
    <property type="molecule type" value="Genomic_DNA"/>
</dbReference>
<dbReference type="CDD" id="cd20525">
    <property type="entry name" value="CYCLIN_CCNH_rpt2"/>
    <property type="match status" value="1"/>
</dbReference>
<dbReference type="InterPro" id="IPR013763">
    <property type="entry name" value="Cyclin-like_dom"/>
</dbReference>
<feature type="region of interest" description="Disordered" evidence="4">
    <location>
        <begin position="1"/>
        <end position="37"/>
    </location>
</feature>
<keyword evidence="2 3" id="KW-0195">Cyclin</keyword>
<dbReference type="CDD" id="cd20524">
    <property type="entry name" value="CYCLIN_CCNH_rpt1"/>
    <property type="match status" value="1"/>
</dbReference>
<dbReference type="Gene3D" id="1.10.472.10">
    <property type="entry name" value="Cyclin-like"/>
    <property type="match status" value="2"/>
</dbReference>
<dbReference type="PANTHER" id="PTHR10026">
    <property type="entry name" value="CYCLIN"/>
    <property type="match status" value="1"/>
</dbReference>
<dbReference type="AlphaFoldDB" id="A0A376B223"/>
<evidence type="ECO:0000256" key="1">
    <source>
        <dbReference type="ARBA" id="ARBA00008638"/>
    </source>
</evidence>
<dbReference type="GO" id="GO:0070985">
    <property type="term" value="C:transcription factor TFIIK complex"/>
    <property type="evidence" value="ECO:0007669"/>
    <property type="project" value="InterPro"/>
</dbReference>
<dbReference type="Proteomes" id="UP000262825">
    <property type="component" value="Unassembled WGS sequence"/>
</dbReference>
<protein>
    <submittedName>
        <fullName evidence="6">Related to Cyclin CCL1</fullName>
    </submittedName>
</protein>
<feature type="compositionally biased region" description="Pro residues" evidence="4">
    <location>
        <begin position="24"/>
        <end position="36"/>
    </location>
</feature>
<evidence type="ECO:0000313" key="6">
    <source>
        <dbReference type="EMBL" id="SSD58735.1"/>
    </source>
</evidence>
<evidence type="ECO:0000256" key="2">
    <source>
        <dbReference type="ARBA" id="ARBA00023127"/>
    </source>
</evidence>
<dbReference type="InterPro" id="IPR036915">
    <property type="entry name" value="Cyclin-like_sf"/>
</dbReference>
<reference evidence="7" key="1">
    <citation type="submission" date="2018-06" db="EMBL/GenBank/DDBJ databases">
        <authorList>
            <person name="Guldener U."/>
        </authorList>
    </citation>
    <scope>NUCLEOTIDE SEQUENCE [LARGE SCALE GENOMIC DNA]</scope>
    <source>
        <strain evidence="7">UTAD17</strain>
    </source>
</reference>
<dbReference type="InterPro" id="IPR031658">
    <property type="entry name" value="Cyclin_C_2"/>
</dbReference>
<keyword evidence="7" id="KW-1185">Reference proteome</keyword>
<comment type="similarity">
    <text evidence="1">Belongs to the cyclin family. Cyclin C subfamily.</text>
</comment>
<dbReference type="VEuPathDB" id="FungiDB:SCODWIG_00496"/>
<organism evidence="6 7">
    <name type="scientific">Saccharomycodes ludwigii</name>
    <dbReference type="NCBI Taxonomy" id="36035"/>
    <lineage>
        <taxon>Eukaryota</taxon>
        <taxon>Fungi</taxon>
        <taxon>Dikarya</taxon>
        <taxon>Ascomycota</taxon>
        <taxon>Saccharomycotina</taxon>
        <taxon>Saccharomycetes</taxon>
        <taxon>Saccharomycodales</taxon>
        <taxon>Saccharomycodaceae</taxon>
        <taxon>Saccharomycodes</taxon>
    </lineage>
</organism>
<dbReference type="Pfam" id="PF00134">
    <property type="entry name" value="Cyclin_N"/>
    <property type="match status" value="1"/>
</dbReference>
<feature type="domain" description="Cyclin-like" evidence="5">
    <location>
        <begin position="122"/>
        <end position="203"/>
    </location>
</feature>
<proteinExistence type="inferred from homology"/>
<sequence>MINTTTHNPTEKEAVPDNTSKMPLPTPTVSTPPEPPAIKRISDDDLFRSSSQYRIWSFTKEQLKEKREQLSSKVSALVREKIERFLAENNSQLSNEEINEIRNKAIPVNAAEELQLITLYAQKIQLFGNKLRLPTEVVATAVCFFKKFYLETSVMEIHPKEMFFTCLFFACKSENYFIGIDSFASKVKKPKDSILKHEFRLLEGLKFTLMNHHPYKALHGFFLDIQMVLMKKVDLNYLGKVYENCKNMLNASLLTETMYHYTPPQITLAVLLTEDEALCLKYLEVKFPKTAESSNSVGLYEKVVKIIRECQKDLSVSYIPSKEVAVNIAAKVHYCDDPMVVVKRLKRKRDQQEENATSIDKQQKSS</sequence>
<dbReference type="InterPro" id="IPR006671">
    <property type="entry name" value="Cyclin_N"/>
</dbReference>
<dbReference type="InterPro" id="IPR043198">
    <property type="entry name" value="Cyclin/Ssn8"/>
</dbReference>
<dbReference type="NCBIfam" id="TIGR00569">
    <property type="entry name" value="ccl1"/>
    <property type="match status" value="1"/>
</dbReference>
<dbReference type="GO" id="GO:0016538">
    <property type="term" value="F:cyclin-dependent protein serine/threonine kinase regulator activity"/>
    <property type="evidence" value="ECO:0007669"/>
    <property type="project" value="InterPro"/>
</dbReference>
<dbReference type="SUPFAM" id="SSF47954">
    <property type="entry name" value="Cyclin-like"/>
    <property type="match status" value="2"/>
</dbReference>
<evidence type="ECO:0000313" key="7">
    <source>
        <dbReference type="Proteomes" id="UP000262825"/>
    </source>
</evidence>
<dbReference type="GO" id="GO:0006351">
    <property type="term" value="P:DNA-templated transcription"/>
    <property type="evidence" value="ECO:0007669"/>
    <property type="project" value="InterPro"/>
</dbReference>
<evidence type="ECO:0000259" key="5">
    <source>
        <dbReference type="SMART" id="SM00385"/>
    </source>
</evidence>
<accession>A0A376B223</accession>
<dbReference type="GO" id="GO:0006357">
    <property type="term" value="P:regulation of transcription by RNA polymerase II"/>
    <property type="evidence" value="ECO:0007669"/>
    <property type="project" value="InterPro"/>
</dbReference>
<dbReference type="Pfam" id="PF16899">
    <property type="entry name" value="Cyclin_C_2"/>
    <property type="match status" value="1"/>
</dbReference>
<name>A0A376B223_9ASCO</name>
<gene>
    <name evidence="6" type="ORF">SCODWIG_00496</name>
</gene>
<dbReference type="OrthoDB" id="340962at2759"/>
<evidence type="ECO:0000256" key="4">
    <source>
        <dbReference type="SAM" id="MobiDB-lite"/>
    </source>
</evidence>
<dbReference type="InterPro" id="IPR027081">
    <property type="entry name" value="CyclinH/Ccl1"/>
</dbReference>